<evidence type="ECO:0000313" key="3">
    <source>
        <dbReference type="Proteomes" id="UP001201163"/>
    </source>
</evidence>
<feature type="compositionally biased region" description="Polar residues" evidence="1">
    <location>
        <begin position="270"/>
        <end position="280"/>
    </location>
</feature>
<feature type="compositionally biased region" description="Low complexity" evidence="1">
    <location>
        <begin position="253"/>
        <end position="266"/>
    </location>
</feature>
<keyword evidence="3" id="KW-1185">Reference proteome</keyword>
<organism evidence="2 3">
    <name type="scientific">Lactarius akahatsu</name>
    <dbReference type="NCBI Taxonomy" id="416441"/>
    <lineage>
        <taxon>Eukaryota</taxon>
        <taxon>Fungi</taxon>
        <taxon>Dikarya</taxon>
        <taxon>Basidiomycota</taxon>
        <taxon>Agaricomycotina</taxon>
        <taxon>Agaricomycetes</taxon>
        <taxon>Russulales</taxon>
        <taxon>Russulaceae</taxon>
        <taxon>Lactarius</taxon>
    </lineage>
</organism>
<name>A0AAD4L5V0_9AGAM</name>
<dbReference type="EMBL" id="JAKELL010000175">
    <property type="protein sequence ID" value="KAH8979345.1"/>
    <property type="molecule type" value="Genomic_DNA"/>
</dbReference>
<protein>
    <submittedName>
        <fullName evidence="2">Uncharacterized protein</fullName>
    </submittedName>
</protein>
<feature type="region of interest" description="Disordered" evidence="1">
    <location>
        <begin position="217"/>
        <end position="280"/>
    </location>
</feature>
<evidence type="ECO:0000313" key="2">
    <source>
        <dbReference type="EMBL" id="KAH8979345.1"/>
    </source>
</evidence>
<gene>
    <name evidence="2" type="ORF">EDB92DRAFT_389581</name>
</gene>
<dbReference type="Proteomes" id="UP001201163">
    <property type="component" value="Unassembled WGS sequence"/>
</dbReference>
<dbReference type="AlphaFoldDB" id="A0AAD4L5V0"/>
<accession>A0AAD4L5V0</accession>
<comment type="caution">
    <text evidence="2">The sequence shown here is derived from an EMBL/GenBank/DDBJ whole genome shotgun (WGS) entry which is preliminary data.</text>
</comment>
<reference evidence="2" key="1">
    <citation type="submission" date="2022-01" db="EMBL/GenBank/DDBJ databases">
        <title>Comparative genomics reveals a dynamic genome evolution in the ectomycorrhizal milk-cap (Lactarius) mushrooms.</title>
        <authorList>
            <consortium name="DOE Joint Genome Institute"/>
            <person name="Lebreton A."/>
            <person name="Tang N."/>
            <person name="Kuo A."/>
            <person name="LaButti K."/>
            <person name="Drula E."/>
            <person name="Barry K."/>
            <person name="Clum A."/>
            <person name="Lipzen A."/>
            <person name="Mousain D."/>
            <person name="Ng V."/>
            <person name="Wang R."/>
            <person name="Wang X."/>
            <person name="Dai Y."/>
            <person name="Henrissat B."/>
            <person name="Grigoriev I.V."/>
            <person name="Guerin-Laguette A."/>
            <person name="Yu F."/>
            <person name="Martin F.M."/>
        </authorList>
    </citation>
    <scope>NUCLEOTIDE SEQUENCE</scope>
    <source>
        <strain evidence="2">QP</strain>
    </source>
</reference>
<sequence length="280" mass="30873">MAHAVANRKRQHHEATDGQEPQDPAQITRRKQAAISRRREAQERLERLRAEAEALAESEAALSKEIEAADNAIVKAAIAQLKGGTKAAQGKWGRLVSLTARWRHAGNVDEPIGSRPDLKRSLPFAAGLRLARHVTWAQWQAIDKCPEHIETVLGLCKDGCQKELETDWGPYRFCLAQRSPELIPAFLLERAVEVWSAAGRFEAQDFINAATQATRGYVWSPPDPSRVATVTDPGLPEPHGGEGNVGRPEERQQQPPNAPARQANPPDLNDYSNTTTSGNR</sequence>
<feature type="region of interest" description="Disordered" evidence="1">
    <location>
        <begin position="1"/>
        <end position="40"/>
    </location>
</feature>
<proteinExistence type="predicted"/>
<evidence type="ECO:0000256" key="1">
    <source>
        <dbReference type="SAM" id="MobiDB-lite"/>
    </source>
</evidence>
<feature type="compositionally biased region" description="Basic residues" evidence="1">
    <location>
        <begin position="1"/>
        <end position="12"/>
    </location>
</feature>